<dbReference type="RefSeq" id="WP_055409958.1">
    <property type="nucleotide sequence ID" value="NZ_CP013011.1"/>
</dbReference>
<evidence type="ECO:0000313" key="1">
    <source>
        <dbReference type="EMBL" id="ALL01754.1"/>
    </source>
</evidence>
<name>A0A0P0N534_9CREN</name>
<dbReference type="AlphaFoldDB" id="A0A0P0N534"/>
<dbReference type="STRING" id="1273541.Pyrde_1711"/>
<dbReference type="Proteomes" id="UP000058613">
    <property type="component" value="Chromosome"/>
</dbReference>
<evidence type="ECO:0000313" key="3">
    <source>
        <dbReference type="Proteomes" id="UP000058613"/>
    </source>
</evidence>
<keyword evidence="4" id="KW-1185">Reference proteome</keyword>
<protein>
    <submittedName>
        <fullName evidence="1">Uncharacterized protein</fullName>
    </submittedName>
</protein>
<dbReference type="InterPro" id="IPR029052">
    <property type="entry name" value="Metallo-depent_PP-like"/>
</dbReference>
<dbReference type="GeneID" id="26100051"/>
<reference evidence="2 4" key="2">
    <citation type="submission" date="2017-05" db="EMBL/GenBank/DDBJ databases">
        <title>The draft genome of the hyperthermophilic archaeon 'Pyrodictium delaneyi strain Hulk', an iron and nitrate reducer, reveals the capacity for sulfate reduction.</title>
        <authorList>
            <person name="Demey L.M."/>
            <person name="Miller C."/>
            <person name="Manzella M."/>
            <person name="Reguera G."/>
            <person name="Kashefi K."/>
        </authorList>
    </citation>
    <scope>NUCLEOTIDE SEQUENCE [LARGE SCALE GENOMIC DNA]</scope>
    <source>
        <strain evidence="2 4">Hulk</strain>
    </source>
</reference>
<dbReference type="Proteomes" id="UP000196694">
    <property type="component" value="Unassembled WGS sequence"/>
</dbReference>
<organism evidence="1 3">
    <name type="scientific">Pyrodictium delaneyi</name>
    <dbReference type="NCBI Taxonomy" id="1273541"/>
    <lineage>
        <taxon>Archaea</taxon>
        <taxon>Thermoproteota</taxon>
        <taxon>Thermoprotei</taxon>
        <taxon>Desulfurococcales</taxon>
        <taxon>Pyrodictiaceae</taxon>
        <taxon>Pyrodictium</taxon>
    </lineage>
</organism>
<evidence type="ECO:0000313" key="4">
    <source>
        <dbReference type="Proteomes" id="UP000196694"/>
    </source>
</evidence>
<dbReference type="SUPFAM" id="SSF56300">
    <property type="entry name" value="Metallo-dependent phosphatases"/>
    <property type="match status" value="1"/>
</dbReference>
<dbReference type="EMBL" id="CP013011">
    <property type="protein sequence ID" value="ALL01754.1"/>
    <property type="molecule type" value="Genomic_DNA"/>
</dbReference>
<dbReference type="KEGG" id="pdl:Pyrde_1711"/>
<dbReference type="OrthoDB" id="15308at2157"/>
<gene>
    <name evidence="2" type="ORF">Pdsh_04855</name>
    <name evidence="1" type="ORF">Pyrde_1711</name>
</gene>
<reference evidence="1 3" key="1">
    <citation type="submission" date="2015-10" db="EMBL/GenBank/DDBJ databases">
        <title>Complete genome sequence of hyperthermophilic archaeon Pyrodictium delaneyi Su06.</title>
        <authorList>
            <person name="Jung J.-H."/>
            <person name="Lin J."/>
            <person name="Holden J.F."/>
            <person name="Park C.-S."/>
        </authorList>
    </citation>
    <scope>NUCLEOTIDE SEQUENCE [LARGE SCALE GENOMIC DNA]</scope>
    <source>
        <strain evidence="1 3">Su06</strain>
    </source>
</reference>
<dbReference type="EMBL" id="NCQP01000002">
    <property type="protein sequence ID" value="OWJ55025.1"/>
    <property type="molecule type" value="Genomic_DNA"/>
</dbReference>
<evidence type="ECO:0000313" key="2">
    <source>
        <dbReference type="EMBL" id="OWJ55025.1"/>
    </source>
</evidence>
<dbReference type="Gene3D" id="3.60.21.10">
    <property type="match status" value="1"/>
</dbReference>
<accession>A0A0P0N534</accession>
<sequence>MSLRLAAYRRSLPNTDNDADILIVIGSPPEARDIVRLEKLGRRVYTLPGRGDDHYVARLFSSHSINIEGHIIYHGSGLYIAGIGGREPLANIKSINREVSELSPNKLILVSEYPPHGIFDYSQIGVRHGLFEVRDAIESWKPSLVIMGTCSDPGVARVDNVLYVCVPLPACVASVTYSGDKFYAEVSCNTTRIREPI</sequence>
<proteinExistence type="predicted"/>